<comment type="caution">
    <text evidence="8">Lacks conserved residue(s) required for the propagation of feature annotation.</text>
</comment>
<dbReference type="SMART" id="SM00242">
    <property type="entry name" value="MYSc"/>
    <property type="match status" value="1"/>
</dbReference>
<dbReference type="GO" id="GO:0051015">
    <property type="term" value="F:actin filament binding"/>
    <property type="evidence" value="ECO:0007669"/>
    <property type="project" value="TreeGrafter"/>
</dbReference>
<dbReference type="Pfam" id="PF00063">
    <property type="entry name" value="Myosin_head"/>
    <property type="match status" value="2"/>
</dbReference>
<evidence type="ECO:0000256" key="1">
    <source>
        <dbReference type="ARBA" id="ARBA00008314"/>
    </source>
</evidence>
<proteinExistence type="inferred from homology"/>
<keyword evidence="4" id="KW-0175">Coiled coil</keyword>
<dbReference type="InterPro" id="IPR036961">
    <property type="entry name" value="Kinesin_motor_dom_sf"/>
</dbReference>
<evidence type="ECO:0000256" key="3">
    <source>
        <dbReference type="ARBA" id="ARBA00022840"/>
    </source>
</evidence>
<keyword evidence="3 8" id="KW-0067">ATP-binding</keyword>
<evidence type="ECO:0000313" key="11">
    <source>
        <dbReference type="Proteomes" id="UP000835052"/>
    </source>
</evidence>
<dbReference type="GO" id="GO:0016459">
    <property type="term" value="C:myosin complex"/>
    <property type="evidence" value="ECO:0007669"/>
    <property type="project" value="UniProtKB-KW"/>
</dbReference>
<dbReference type="PRINTS" id="PR00193">
    <property type="entry name" value="MYOSINHEAVY"/>
</dbReference>
<name>A0A8S1HNP4_9PELO</name>
<dbReference type="PANTHER" id="PTHR13140:SF857">
    <property type="entry name" value="MYOSIN-11"/>
    <property type="match status" value="1"/>
</dbReference>
<dbReference type="GO" id="GO:0005524">
    <property type="term" value="F:ATP binding"/>
    <property type="evidence" value="ECO:0007669"/>
    <property type="project" value="UniProtKB-UniRule"/>
</dbReference>
<evidence type="ECO:0000256" key="6">
    <source>
        <dbReference type="ARBA" id="ARBA00023175"/>
    </source>
</evidence>
<reference evidence="10" key="1">
    <citation type="submission" date="2020-10" db="EMBL/GenBank/DDBJ databases">
        <authorList>
            <person name="Kikuchi T."/>
        </authorList>
    </citation>
    <scope>NUCLEOTIDE SEQUENCE</scope>
    <source>
        <strain evidence="10">NKZ352</strain>
    </source>
</reference>
<dbReference type="EMBL" id="CAJGYM010000096">
    <property type="protein sequence ID" value="CAD6197489.1"/>
    <property type="molecule type" value="Genomic_DNA"/>
</dbReference>
<evidence type="ECO:0000313" key="10">
    <source>
        <dbReference type="EMBL" id="CAD6197489.1"/>
    </source>
</evidence>
<gene>
    <name evidence="10" type="ORF">CAUJ_LOCUS13398</name>
</gene>
<comment type="caution">
    <text evidence="10">The sequence shown here is derived from an EMBL/GenBank/DDBJ whole genome shotgun (WGS) entry which is preliminary data.</text>
</comment>
<keyword evidence="2 8" id="KW-0547">Nucleotide-binding</keyword>
<dbReference type="GO" id="GO:0016020">
    <property type="term" value="C:membrane"/>
    <property type="evidence" value="ECO:0007669"/>
    <property type="project" value="TreeGrafter"/>
</dbReference>
<dbReference type="Gene3D" id="1.20.58.530">
    <property type="match status" value="1"/>
</dbReference>
<dbReference type="GO" id="GO:0007015">
    <property type="term" value="P:actin filament organization"/>
    <property type="evidence" value="ECO:0007669"/>
    <property type="project" value="TreeGrafter"/>
</dbReference>
<feature type="domain" description="Myosin motor" evidence="9">
    <location>
        <begin position="81"/>
        <end position="510"/>
    </location>
</feature>
<feature type="non-terminal residue" evidence="10">
    <location>
        <position position="1"/>
    </location>
</feature>
<sequence length="510" mass="57933">ENMTKLFSQSVLKLLELSKDVPPDSVDPNTLWVPDEAVGYRLCTIIDNGVYDVLVGFRDEQGFFEKKRVDKLLCEAPSFNTNKDDLCTLTEPNAATVLETLAKRYSHGIIHTYCGPFCVVVNPWKPLPPLYTEEVMTEYAHCGGDLPPHVYAIAQNAFNGIERGGMNQSILITGESGAGKTENTKKIIDFILHAACSGGDRRRIAECVVTSDLLEKSRVVNQNEGERNFHIFYQVLSNFFDVPHKKFLKLTKRLEEYKFLRTMKIEKTECFSKLGMSEEEQRLVLQVLSAILQIGNLKFGERTGLDISFIEDDTEPEIIAELLELKTSKLVDALTQPTIKVHDKLIRKNQNLQKTVFSACAMAKVLYERLFGWIVKKCNDVLTSESSNVEPDVKSRRFIAVLDIAGFEIIQSNSFEQFCINYTNERLQQFFNHFMFVKEQTDYLEEGVKWANFDFANDLEETISLIEKPLLSLLEEECLVPNGNDMSLLEKFAASMATNSNFAKAKQSQK</sequence>
<dbReference type="PROSITE" id="PS51456">
    <property type="entry name" value="MYOSIN_MOTOR"/>
    <property type="match status" value="1"/>
</dbReference>
<dbReference type="InterPro" id="IPR027417">
    <property type="entry name" value="P-loop_NTPase"/>
</dbReference>
<evidence type="ECO:0000256" key="7">
    <source>
        <dbReference type="ARBA" id="ARBA00023203"/>
    </source>
</evidence>
<dbReference type="SUPFAM" id="SSF52540">
    <property type="entry name" value="P-loop containing nucleoside triphosphate hydrolases"/>
    <property type="match status" value="1"/>
</dbReference>
<evidence type="ECO:0000256" key="2">
    <source>
        <dbReference type="ARBA" id="ARBA00022741"/>
    </source>
</evidence>
<protein>
    <recommendedName>
        <fullName evidence="9">Myosin motor domain-containing protein</fullName>
    </recommendedName>
</protein>
<feature type="binding site" evidence="8">
    <location>
        <begin position="174"/>
        <end position="181"/>
    </location>
    <ligand>
        <name>ATP</name>
        <dbReference type="ChEBI" id="CHEBI:30616"/>
    </ligand>
</feature>
<dbReference type="Gene3D" id="3.40.850.10">
    <property type="entry name" value="Kinesin motor domain"/>
    <property type="match status" value="2"/>
</dbReference>
<dbReference type="OrthoDB" id="312459at2759"/>
<dbReference type="GO" id="GO:0000146">
    <property type="term" value="F:microfilament motor activity"/>
    <property type="evidence" value="ECO:0007669"/>
    <property type="project" value="TreeGrafter"/>
</dbReference>
<keyword evidence="5 8" id="KW-0518">Myosin</keyword>
<evidence type="ECO:0000259" key="9">
    <source>
        <dbReference type="PROSITE" id="PS51456"/>
    </source>
</evidence>
<dbReference type="GO" id="GO:0005737">
    <property type="term" value="C:cytoplasm"/>
    <property type="evidence" value="ECO:0007669"/>
    <property type="project" value="TreeGrafter"/>
</dbReference>
<evidence type="ECO:0000256" key="8">
    <source>
        <dbReference type="PROSITE-ProRule" id="PRU00782"/>
    </source>
</evidence>
<dbReference type="InterPro" id="IPR001609">
    <property type="entry name" value="Myosin_head_motor_dom-like"/>
</dbReference>
<accession>A0A8S1HNP4</accession>
<evidence type="ECO:0000256" key="5">
    <source>
        <dbReference type="ARBA" id="ARBA00023123"/>
    </source>
</evidence>
<keyword evidence="11" id="KW-1185">Reference proteome</keyword>
<keyword evidence="6 8" id="KW-0505">Motor protein</keyword>
<keyword evidence="7 8" id="KW-0009">Actin-binding</keyword>
<evidence type="ECO:0000256" key="4">
    <source>
        <dbReference type="ARBA" id="ARBA00023054"/>
    </source>
</evidence>
<comment type="similarity">
    <text evidence="1 8">Belongs to the TRAFAC class myosin-kinesin ATPase superfamily. Myosin family.</text>
</comment>
<dbReference type="PANTHER" id="PTHR13140">
    <property type="entry name" value="MYOSIN"/>
    <property type="match status" value="1"/>
</dbReference>
<dbReference type="Gene3D" id="1.20.120.720">
    <property type="entry name" value="Myosin VI head, motor domain, U50 subdomain"/>
    <property type="match status" value="1"/>
</dbReference>
<dbReference type="Proteomes" id="UP000835052">
    <property type="component" value="Unassembled WGS sequence"/>
</dbReference>
<organism evidence="10 11">
    <name type="scientific">Caenorhabditis auriculariae</name>
    <dbReference type="NCBI Taxonomy" id="2777116"/>
    <lineage>
        <taxon>Eukaryota</taxon>
        <taxon>Metazoa</taxon>
        <taxon>Ecdysozoa</taxon>
        <taxon>Nematoda</taxon>
        <taxon>Chromadorea</taxon>
        <taxon>Rhabditida</taxon>
        <taxon>Rhabditina</taxon>
        <taxon>Rhabditomorpha</taxon>
        <taxon>Rhabditoidea</taxon>
        <taxon>Rhabditidae</taxon>
        <taxon>Peloderinae</taxon>
        <taxon>Caenorhabditis</taxon>
    </lineage>
</organism>
<dbReference type="AlphaFoldDB" id="A0A8S1HNP4"/>